<evidence type="ECO:0000259" key="13">
    <source>
        <dbReference type="PROSITE" id="PS50011"/>
    </source>
</evidence>
<evidence type="ECO:0000313" key="16">
    <source>
        <dbReference type="Proteomes" id="UP000031036"/>
    </source>
</evidence>
<organism evidence="15 16">
    <name type="scientific">Toxocara canis</name>
    <name type="common">Canine roundworm</name>
    <dbReference type="NCBI Taxonomy" id="6265"/>
    <lineage>
        <taxon>Eukaryota</taxon>
        <taxon>Metazoa</taxon>
        <taxon>Ecdysozoa</taxon>
        <taxon>Nematoda</taxon>
        <taxon>Chromadorea</taxon>
        <taxon>Rhabditida</taxon>
        <taxon>Spirurina</taxon>
        <taxon>Ascaridomorpha</taxon>
        <taxon>Ascaridoidea</taxon>
        <taxon>Toxocaridae</taxon>
        <taxon>Toxocara</taxon>
    </lineage>
</organism>
<dbReference type="GO" id="GO:0008270">
    <property type="term" value="F:zinc ion binding"/>
    <property type="evidence" value="ECO:0007669"/>
    <property type="project" value="UniProtKB-KW"/>
</dbReference>
<accession>A0A0B2W4K7</accession>
<dbReference type="GO" id="GO:0070507">
    <property type="term" value="P:regulation of microtubule cytoskeleton organization"/>
    <property type="evidence" value="ECO:0007669"/>
    <property type="project" value="TreeGrafter"/>
</dbReference>
<dbReference type="AlphaFoldDB" id="A0A0B2W4K7"/>
<evidence type="ECO:0000256" key="6">
    <source>
        <dbReference type="ARBA" id="ARBA00022771"/>
    </source>
</evidence>
<dbReference type="PANTHER" id="PTHR24057:SF18">
    <property type="entry name" value="SERINE_THREONINE-PROTEIN KINASE R03D7.5-RELATED"/>
    <property type="match status" value="1"/>
</dbReference>
<evidence type="ECO:0000256" key="3">
    <source>
        <dbReference type="ARBA" id="ARBA00022679"/>
    </source>
</evidence>
<dbReference type="GO" id="GO:0030424">
    <property type="term" value="C:axon"/>
    <property type="evidence" value="ECO:0007669"/>
    <property type="project" value="TreeGrafter"/>
</dbReference>
<dbReference type="SUPFAM" id="SSF56112">
    <property type="entry name" value="Protein kinase-like (PK-like)"/>
    <property type="match status" value="1"/>
</dbReference>
<dbReference type="Gene3D" id="1.10.510.10">
    <property type="entry name" value="Transferase(Phosphotransferase) domain 1"/>
    <property type="match status" value="1"/>
</dbReference>
<comment type="caution">
    <text evidence="15">The sequence shown here is derived from an EMBL/GenBank/DDBJ whole genome shotgun (WGS) entry which is preliminary data.</text>
</comment>
<evidence type="ECO:0000256" key="7">
    <source>
        <dbReference type="ARBA" id="ARBA00022777"/>
    </source>
</evidence>
<dbReference type="GO" id="GO:0007165">
    <property type="term" value="P:signal transduction"/>
    <property type="evidence" value="ECO:0007669"/>
    <property type="project" value="TreeGrafter"/>
</dbReference>
<dbReference type="Pfam" id="PF06391">
    <property type="entry name" value="MAT1"/>
    <property type="match status" value="1"/>
</dbReference>
<dbReference type="GO" id="GO:0005524">
    <property type="term" value="F:ATP binding"/>
    <property type="evidence" value="ECO:0007669"/>
    <property type="project" value="UniProtKB-KW"/>
</dbReference>
<gene>
    <name evidence="15" type="primary">Gsk3a</name>
    <name evidence="15" type="ORF">Tcan_13145</name>
</gene>
<keyword evidence="7 15" id="KW-0418">Kinase</keyword>
<keyword evidence="9" id="KW-0067">ATP-binding</keyword>
<keyword evidence="5" id="KW-0547">Nucleotide-binding</keyword>
<dbReference type="GO" id="GO:0006289">
    <property type="term" value="P:nucleotide-excision repair"/>
    <property type="evidence" value="ECO:0007669"/>
    <property type="project" value="InterPro"/>
</dbReference>
<dbReference type="OrthoDB" id="5845748at2759"/>
<dbReference type="InterPro" id="IPR004575">
    <property type="entry name" value="MAT1/Tfb3"/>
</dbReference>
<evidence type="ECO:0000256" key="8">
    <source>
        <dbReference type="ARBA" id="ARBA00022833"/>
    </source>
</evidence>
<dbReference type="Pfam" id="PF25811">
    <property type="entry name" value="CAK-anch_MAT1"/>
    <property type="match status" value="2"/>
</dbReference>
<dbReference type="STRING" id="6265.A0A0B2W4K7"/>
<dbReference type="InterPro" id="IPR017907">
    <property type="entry name" value="Znf_RING_CS"/>
</dbReference>
<comment type="similarity">
    <text evidence="1">Belongs to the protein kinase superfamily. CMGC Ser/Thr protein kinase family. GSK-3 subfamily.</text>
</comment>
<feature type="region of interest" description="Disordered" evidence="12">
    <location>
        <begin position="423"/>
        <end position="450"/>
    </location>
</feature>
<dbReference type="SMART" id="SM00184">
    <property type="entry name" value="RING"/>
    <property type="match status" value="1"/>
</dbReference>
<dbReference type="NCBIfam" id="TIGR00570">
    <property type="entry name" value="cdk7"/>
    <property type="match status" value="1"/>
</dbReference>
<dbReference type="GO" id="GO:0030154">
    <property type="term" value="P:cell differentiation"/>
    <property type="evidence" value="ECO:0007669"/>
    <property type="project" value="TreeGrafter"/>
</dbReference>
<keyword evidence="6 10" id="KW-0863">Zinc-finger</keyword>
<dbReference type="PANTHER" id="PTHR24057">
    <property type="entry name" value="GLYCOGEN SYNTHASE KINASE-3 ALPHA"/>
    <property type="match status" value="1"/>
</dbReference>
<dbReference type="GO" id="GO:0032436">
    <property type="term" value="P:positive regulation of proteasomal ubiquitin-dependent protein catabolic process"/>
    <property type="evidence" value="ECO:0007669"/>
    <property type="project" value="TreeGrafter"/>
</dbReference>
<keyword evidence="8" id="KW-0862">Zinc</keyword>
<dbReference type="InterPro" id="IPR057657">
    <property type="entry name" value="MAT1_CAK-anch"/>
</dbReference>
<dbReference type="InterPro" id="IPR001841">
    <property type="entry name" value="Znf_RING"/>
</dbReference>
<evidence type="ECO:0000256" key="9">
    <source>
        <dbReference type="ARBA" id="ARBA00022840"/>
    </source>
</evidence>
<evidence type="ECO:0000313" key="15">
    <source>
        <dbReference type="EMBL" id="KHN88604.1"/>
    </source>
</evidence>
<dbReference type="GO" id="GO:0005829">
    <property type="term" value="C:cytosol"/>
    <property type="evidence" value="ECO:0007669"/>
    <property type="project" value="TreeGrafter"/>
</dbReference>
<dbReference type="InterPro" id="IPR008271">
    <property type="entry name" value="Ser/Thr_kinase_AS"/>
</dbReference>
<feature type="compositionally biased region" description="Basic and acidic residues" evidence="12">
    <location>
        <begin position="423"/>
        <end position="439"/>
    </location>
</feature>
<keyword evidence="16" id="KW-1185">Reference proteome</keyword>
<keyword evidence="4" id="KW-0479">Metal-binding</keyword>
<feature type="domain" description="RING-type" evidence="14">
    <location>
        <begin position="4"/>
        <end position="47"/>
    </location>
</feature>
<dbReference type="InterPro" id="IPR015877">
    <property type="entry name" value="MAT1_centre"/>
</dbReference>
<dbReference type="InterPro" id="IPR050591">
    <property type="entry name" value="GSK-3"/>
</dbReference>
<dbReference type="SUPFAM" id="SSF57850">
    <property type="entry name" value="RING/U-box"/>
    <property type="match status" value="1"/>
</dbReference>
<dbReference type="PROSITE" id="PS50089">
    <property type="entry name" value="ZF_RING_2"/>
    <property type="match status" value="1"/>
</dbReference>
<dbReference type="InterPro" id="IPR000719">
    <property type="entry name" value="Prot_kinase_dom"/>
</dbReference>
<dbReference type="Proteomes" id="UP000031036">
    <property type="component" value="Unassembled WGS sequence"/>
</dbReference>
<protein>
    <submittedName>
        <fullName evidence="15">Glycogen synthase kinase-3 alpha</fullName>
    </submittedName>
</protein>
<dbReference type="FunFam" id="1.10.510.10:FF:000624">
    <property type="entry name" value="Mitogen-activated protein kinase"/>
    <property type="match status" value="1"/>
</dbReference>
<dbReference type="PROSITE" id="PS50011">
    <property type="entry name" value="PROTEIN_KINASE_DOM"/>
    <property type="match status" value="1"/>
</dbReference>
<dbReference type="InterPro" id="IPR013083">
    <property type="entry name" value="Znf_RING/FYVE/PHD"/>
</dbReference>
<dbReference type="Gene3D" id="3.30.200.20">
    <property type="entry name" value="Phosphorylase Kinase, domain 1"/>
    <property type="match status" value="1"/>
</dbReference>
<evidence type="ECO:0000256" key="2">
    <source>
        <dbReference type="ARBA" id="ARBA00022527"/>
    </source>
</evidence>
<feature type="coiled-coil region" evidence="11">
    <location>
        <begin position="97"/>
        <end position="172"/>
    </location>
</feature>
<dbReference type="SMART" id="SM00220">
    <property type="entry name" value="S_TKc"/>
    <property type="match status" value="1"/>
</dbReference>
<dbReference type="PROSITE" id="PS00108">
    <property type="entry name" value="PROTEIN_KINASE_ST"/>
    <property type="match status" value="1"/>
</dbReference>
<dbReference type="GO" id="GO:0090090">
    <property type="term" value="P:negative regulation of canonical Wnt signaling pathway"/>
    <property type="evidence" value="ECO:0007669"/>
    <property type="project" value="TreeGrafter"/>
</dbReference>
<evidence type="ECO:0000256" key="4">
    <source>
        <dbReference type="ARBA" id="ARBA00022723"/>
    </source>
</evidence>
<keyword evidence="2" id="KW-0723">Serine/threonine-protein kinase</keyword>
<dbReference type="Pfam" id="PF17121">
    <property type="entry name" value="zf-C3HC4_5"/>
    <property type="match status" value="1"/>
</dbReference>
<evidence type="ECO:0000256" key="1">
    <source>
        <dbReference type="ARBA" id="ARBA00005527"/>
    </source>
</evidence>
<name>A0A0B2W4K7_TOXCA</name>
<dbReference type="GO" id="GO:0061575">
    <property type="term" value="F:cyclin-dependent protein serine/threonine kinase activator activity"/>
    <property type="evidence" value="ECO:0007669"/>
    <property type="project" value="InterPro"/>
</dbReference>
<feature type="domain" description="Protein kinase" evidence="13">
    <location>
        <begin position="461"/>
        <end position="761"/>
    </location>
</feature>
<dbReference type="InterPro" id="IPR011009">
    <property type="entry name" value="Kinase-like_dom_sf"/>
</dbReference>
<dbReference type="GO" id="GO:0004674">
    <property type="term" value="F:protein serine/threonine kinase activity"/>
    <property type="evidence" value="ECO:0007669"/>
    <property type="project" value="UniProtKB-KW"/>
</dbReference>
<dbReference type="Gene3D" id="3.30.40.10">
    <property type="entry name" value="Zinc/RING finger domain, C3HC4 (zinc finger)"/>
    <property type="match status" value="1"/>
</dbReference>
<evidence type="ECO:0000259" key="14">
    <source>
        <dbReference type="PROSITE" id="PS50089"/>
    </source>
</evidence>
<keyword evidence="3" id="KW-0808">Transferase</keyword>
<evidence type="ECO:0000256" key="12">
    <source>
        <dbReference type="SAM" id="MobiDB-lite"/>
    </source>
</evidence>
<keyword evidence="11" id="KW-0175">Coiled coil</keyword>
<dbReference type="PROSITE" id="PS00518">
    <property type="entry name" value="ZF_RING_1"/>
    <property type="match status" value="1"/>
</dbReference>
<dbReference type="Pfam" id="PF00069">
    <property type="entry name" value="Pkinase"/>
    <property type="match status" value="1"/>
</dbReference>
<evidence type="ECO:0000256" key="10">
    <source>
        <dbReference type="PROSITE-ProRule" id="PRU00175"/>
    </source>
</evidence>
<sequence length="783" mass="90458">MRECPKCRTKEYTNRSMVMMINDCGHPLCRNCVESLFARNSGPCPQCGKILWKKGFWEQIFDNPIIEKENSIRRRLRKIYNLKRENFATAREYNDYLERIETMVMNLAHEIDVEETEAEISRFKSENSELVERNKKKASFHEHLDEDQIWIREMLEEERLTKQRTLERMRTEASSQKPAVGTSARAIINELKDSDLPAEVILDRQRKKLIEAELAEKEETARLKKRKFEAQKQTASFVSLGVAGAPFVYHAPELPLNGPPLPEMETLSQKGYLQHIRTASSQKPAVGTSARAIINELKDSDLPAEVILDRQRKKLIEAELAEKEETARLKKRKFEAQKQTASFVSLGVAGAPFVYHAPELPLNGPPLPEMETLSQKGYLQHIRTVSLGRLAGGFTAETGSSPISDLKDNKLVFDEANVHETKQNDMKEKAQKKANEKKKTCSTPRSSQRKLPIEETYKREAEENEYFDPHFYKNVIATRQHDQTKRSCETLAERKQRDCEVVEMKVLAKDRQIGVHRRLKHPNIARLLFYFVCVHPTTRVATWTLIMDLMPSTVAREQSNYIDKGLLVPQIYVKLWMFQTMSALAYMEKSHISHRDIKPENLLVDYEFGTLKIGDFGSAKHHRTGDTSNSYQVTRYYRAPELCFGFTKYDATVDVWSAGCIMAELLTNRIIFYGRNNADQLRKIIRIIGTPTMRQLSACIPGHYVSESIFKKLYPPVDLFTLLYKYNKTVSRECVSFISGILRYESHERLRGKKALEHPYFSSLRIPYARLPNGYPLPPLHYF</sequence>
<evidence type="ECO:0000256" key="5">
    <source>
        <dbReference type="ARBA" id="ARBA00022741"/>
    </source>
</evidence>
<evidence type="ECO:0000256" key="11">
    <source>
        <dbReference type="SAM" id="Coils"/>
    </source>
</evidence>
<dbReference type="EMBL" id="JPKZ01000202">
    <property type="protein sequence ID" value="KHN88604.1"/>
    <property type="molecule type" value="Genomic_DNA"/>
</dbReference>
<reference evidence="15 16" key="1">
    <citation type="submission" date="2014-11" db="EMBL/GenBank/DDBJ databases">
        <title>Genetic blueprint of the zoonotic pathogen Toxocara canis.</title>
        <authorList>
            <person name="Zhu X.-Q."/>
            <person name="Korhonen P.K."/>
            <person name="Cai H."/>
            <person name="Young N.D."/>
            <person name="Nejsum P."/>
            <person name="von Samson-Himmelstjerna G."/>
            <person name="Boag P.R."/>
            <person name="Tan P."/>
            <person name="Li Q."/>
            <person name="Min J."/>
            <person name="Yang Y."/>
            <person name="Wang X."/>
            <person name="Fang X."/>
            <person name="Hall R.S."/>
            <person name="Hofmann A."/>
            <person name="Sternberg P.W."/>
            <person name="Jex A.R."/>
            <person name="Gasser R.B."/>
        </authorList>
    </citation>
    <scope>NUCLEOTIDE SEQUENCE [LARGE SCALE GENOMIC DNA]</scope>
    <source>
        <strain evidence="15">PN_DK_2014</strain>
    </source>
</reference>
<proteinExistence type="inferred from homology"/>
<dbReference type="GO" id="GO:0005675">
    <property type="term" value="C:transcription factor TFIIH holo complex"/>
    <property type="evidence" value="ECO:0007669"/>
    <property type="project" value="InterPro"/>
</dbReference>